<evidence type="ECO:0000313" key="4">
    <source>
        <dbReference type="EMBL" id="GAA4802780.1"/>
    </source>
</evidence>
<name>A0ABP9C2U5_9GAMM</name>
<evidence type="ECO:0000256" key="2">
    <source>
        <dbReference type="SAM" id="Phobius"/>
    </source>
</evidence>
<feature type="domain" description="Transposase IS4-like" evidence="3">
    <location>
        <begin position="147"/>
        <end position="333"/>
    </location>
</feature>
<dbReference type="Proteomes" id="UP001499959">
    <property type="component" value="Unassembled WGS sequence"/>
</dbReference>
<dbReference type="PANTHER" id="PTHR35404">
    <property type="entry name" value="TRANSPOSASE OF TN10"/>
    <property type="match status" value="1"/>
</dbReference>
<dbReference type="SUPFAM" id="SSF53098">
    <property type="entry name" value="Ribonuclease H-like"/>
    <property type="match status" value="1"/>
</dbReference>
<dbReference type="InterPro" id="IPR012337">
    <property type="entry name" value="RNaseH-like_sf"/>
</dbReference>
<dbReference type="NCBIfam" id="NF033591">
    <property type="entry name" value="transpos_IS4_2"/>
    <property type="match status" value="1"/>
</dbReference>
<protein>
    <submittedName>
        <fullName evidence="4">IS4-like element IS1481A family transposase</fullName>
    </submittedName>
</protein>
<dbReference type="RefSeq" id="WP_345304346.1">
    <property type="nucleotide sequence ID" value="NZ_BAABJE010000017.1"/>
</dbReference>
<dbReference type="PANTHER" id="PTHR35404:SF8">
    <property type="entry name" value="TRANSPOSASE OF TN10"/>
    <property type="match status" value="1"/>
</dbReference>
<comment type="caution">
    <text evidence="4">The sequence shown here is derived from an EMBL/GenBank/DDBJ whole genome shotgun (WGS) entry which is preliminary data.</text>
</comment>
<gene>
    <name evidence="4" type="ORF">GCM10023307_31930</name>
</gene>
<feature type="region of interest" description="Disordered" evidence="1">
    <location>
        <begin position="212"/>
        <end position="261"/>
    </location>
</feature>
<dbReference type="Pfam" id="PF01609">
    <property type="entry name" value="DDE_Tnp_1"/>
    <property type="match status" value="1"/>
</dbReference>
<dbReference type="InterPro" id="IPR002559">
    <property type="entry name" value="Transposase_11"/>
</dbReference>
<evidence type="ECO:0000313" key="5">
    <source>
        <dbReference type="Proteomes" id="UP001499959"/>
    </source>
</evidence>
<dbReference type="Gene3D" id="3.90.350.10">
    <property type="entry name" value="Transposase Inhibitor Protein From Tn5, Chain A, domain 1"/>
    <property type="match status" value="1"/>
</dbReference>
<evidence type="ECO:0000256" key="1">
    <source>
        <dbReference type="SAM" id="MobiDB-lite"/>
    </source>
</evidence>
<accession>A0ABP9C2U5</accession>
<dbReference type="EMBL" id="BAABJE010000017">
    <property type="protein sequence ID" value="GAA4802780.1"/>
    <property type="molecule type" value="Genomic_DNA"/>
</dbReference>
<keyword evidence="5" id="KW-1185">Reference proteome</keyword>
<proteinExistence type="predicted"/>
<keyword evidence="2" id="KW-1133">Transmembrane helix</keyword>
<keyword evidence="2" id="KW-0472">Membrane</keyword>
<keyword evidence="2" id="KW-0812">Transmembrane</keyword>
<evidence type="ECO:0000259" key="3">
    <source>
        <dbReference type="Pfam" id="PF01609"/>
    </source>
</evidence>
<feature type="transmembrane region" description="Helical" evidence="2">
    <location>
        <begin position="323"/>
        <end position="345"/>
    </location>
</feature>
<organism evidence="4 5">
    <name type="scientific">Lysobacter hankyongensis</name>
    <dbReference type="NCBI Taxonomy" id="1176535"/>
    <lineage>
        <taxon>Bacteria</taxon>
        <taxon>Pseudomonadati</taxon>
        <taxon>Pseudomonadota</taxon>
        <taxon>Gammaproteobacteria</taxon>
        <taxon>Lysobacterales</taxon>
        <taxon>Lysobacteraceae</taxon>
        <taxon>Lysobacter</taxon>
    </lineage>
</organism>
<sequence>MPEIRAMHAQRILCQSLSGVLAPMHARRRRVLLQALQALIDGRRLSMTNLSRSWPGATFSHAPLKAVDRLLSNVHVQQSILPLSRAMSAWLLRAPRPVLVVDWVDLRRDGGWCTLRAATPAAGRTVTVYERIYPIVRINTPAAEREFLAMLAQVMPEGVRPIVVTDAGFRSGWFRAAAGYGWDYIGRVRNNVKIRDDANSNWRPCATLHAQARARPEDRGQHQIVQGEPMPSRLIRIRRERKQRDQLTRSGQPQQGTVARRARKAAREPWILATSLPSDQGKAAQAVAMYGKRMQIEESFRDLKSHLYGMGFEDCQTRNERRLSVLLLLNMLAGFTAWLLGLALAQGAVKVDPMAARPSLLHSYSVFRRALEWLRMSIWPPTLTDAVNAVLRRFIETASIAA</sequence>
<feature type="compositionally biased region" description="Polar residues" evidence="1">
    <location>
        <begin position="248"/>
        <end position="257"/>
    </location>
</feature>
<dbReference type="InterPro" id="IPR047658">
    <property type="entry name" value="IS4-like_transpos"/>
</dbReference>
<reference evidence="5" key="1">
    <citation type="journal article" date="2019" name="Int. J. Syst. Evol. Microbiol.">
        <title>The Global Catalogue of Microorganisms (GCM) 10K type strain sequencing project: providing services to taxonomists for standard genome sequencing and annotation.</title>
        <authorList>
            <consortium name="The Broad Institute Genomics Platform"/>
            <consortium name="The Broad Institute Genome Sequencing Center for Infectious Disease"/>
            <person name="Wu L."/>
            <person name="Ma J."/>
        </authorList>
    </citation>
    <scope>NUCLEOTIDE SEQUENCE [LARGE SCALE GENOMIC DNA]</scope>
    <source>
        <strain evidence="5">JCM 18204</strain>
    </source>
</reference>